<dbReference type="AlphaFoldDB" id="A0AAU2GUX5"/>
<accession>A0AAU2GUX5</accession>
<evidence type="ECO:0000256" key="2">
    <source>
        <dbReference type="SAM" id="Phobius"/>
    </source>
</evidence>
<feature type="compositionally biased region" description="Gly residues" evidence="1">
    <location>
        <begin position="23"/>
        <end position="44"/>
    </location>
</feature>
<dbReference type="SMART" id="SM00564">
    <property type="entry name" value="PQQ"/>
    <property type="match status" value="3"/>
</dbReference>
<dbReference type="InterPro" id="IPR015943">
    <property type="entry name" value="WD40/YVTN_repeat-like_dom_sf"/>
</dbReference>
<feature type="transmembrane region" description="Helical" evidence="2">
    <location>
        <begin position="91"/>
        <end position="111"/>
    </location>
</feature>
<feature type="region of interest" description="Disordered" evidence="1">
    <location>
        <begin position="116"/>
        <end position="158"/>
    </location>
</feature>
<reference evidence="4" key="1">
    <citation type="submission" date="2022-10" db="EMBL/GenBank/DDBJ databases">
        <title>The complete genomes of actinobacterial strains from the NBC collection.</title>
        <authorList>
            <person name="Joergensen T.S."/>
            <person name="Alvarez Arevalo M."/>
            <person name="Sterndorff E.B."/>
            <person name="Faurdal D."/>
            <person name="Vuksanovic O."/>
            <person name="Mourched A.-S."/>
            <person name="Charusanti P."/>
            <person name="Shaw S."/>
            <person name="Blin K."/>
            <person name="Weber T."/>
        </authorList>
    </citation>
    <scope>NUCLEOTIDE SEQUENCE</scope>
    <source>
        <strain evidence="4">NBC_00060</strain>
    </source>
</reference>
<dbReference type="PANTHER" id="PTHR34512">
    <property type="entry name" value="CELL SURFACE PROTEIN"/>
    <property type="match status" value="1"/>
</dbReference>
<evidence type="ECO:0000256" key="1">
    <source>
        <dbReference type="SAM" id="MobiDB-lite"/>
    </source>
</evidence>
<sequence length="569" mass="58557">MSQPPSQQPSQEPVPGNPYAQPGGYGQPGPVQPGGYGQPPGGAGYPPQPPYPGGYGPPSPAPYAQTPPPVPPTPPTPPGNGGQGPFRRKPVVIVAAVVAGLLAIGGGVYVATGDDDKPAKPAARASDPATPSTSPSADLGDGTGSGNGGASGGDGFNDGIKAGEARVWVRENETQLTSAGGKQFGPWRLGDLVARAMYKEVTGHAVADGAPKWSVSLETPVCGAAQAPTAHGKLVIATLENNTARAHCKYLQQIDLATGKVGWKIEVPQESSYDTTNEFRLAVTGDTVAVSHSAYASGFSAVDGKKLFGTWKTVGCSPYSVGGGTRLIGVGLCPGSGDVTKTQQLIEELDPATGKSKWNYKFAPGWTVGRIYSTDPLVVAARNSDTKAWNITTFAPDGRVRWQVEPKFKVTGACDGFGDGSGDLHACTFAATDAATLYLGTAGSEGAVLGEPETNEVVAVDLGNGKEKWRTKESHGRAMRPLAVEGGKAVVYVQPGKGPDDSAAVATIAATGGAPQTLLQTPAAAAGAERTFYLTPRMIWSGGRFFLLNGRVHSPTAQKKDRTLLSFGK</sequence>
<keyword evidence="2" id="KW-1133">Transmembrane helix</keyword>
<dbReference type="SUPFAM" id="SSF50998">
    <property type="entry name" value="Quinoprotein alcohol dehydrogenase-like"/>
    <property type="match status" value="1"/>
</dbReference>
<dbReference type="InterPro" id="IPR011047">
    <property type="entry name" value="Quinoprotein_ADH-like_sf"/>
</dbReference>
<feature type="region of interest" description="Disordered" evidence="1">
    <location>
        <begin position="1"/>
        <end position="86"/>
    </location>
</feature>
<feature type="compositionally biased region" description="Gly residues" evidence="1">
    <location>
        <begin position="141"/>
        <end position="156"/>
    </location>
</feature>
<name>A0AAU2GUX5_9ACTN</name>
<organism evidence="4">
    <name type="scientific">Streptomyces sp. NBC_00060</name>
    <dbReference type="NCBI Taxonomy" id="2975636"/>
    <lineage>
        <taxon>Bacteria</taxon>
        <taxon>Bacillati</taxon>
        <taxon>Actinomycetota</taxon>
        <taxon>Actinomycetes</taxon>
        <taxon>Kitasatosporales</taxon>
        <taxon>Streptomycetaceae</taxon>
        <taxon>Streptomyces</taxon>
    </lineage>
</organism>
<keyword evidence="2" id="KW-0812">Transmembrane</keyword>
<protein>
    <submittedName>
        <fullName evidence="4">PQQ-binding-like beta-propeller repeat protein</fullName>
    </submittedName>
</protein>
<gene>
    <name evidence="4" type="ORF">OHV25_03360</name>
</gene>
<keyword evidence="2" id="KW-0472">Membrane</keyword>
<dbReference type="InterPro" id="IPR018391">
    <property type="entry name" value="PQQ_b-propeller_rpt"/>
</dbReference>
<dbReference type="InterPro" id="IPR002372">
    <property type="entry name" value="PQQ_rpt_dom"/>
</dbReference>
<evidence type="ECO:0000259" key="3">
    <source>
        <dbReference type="Pfam" id="PF13360"/>
    </source>
</evidence>
<dbReference type="EMBL" id="CP108253">
    <property type="protein sequence ID" value="WTU38671.1"/>
    <property type="molecule type" value="Genomic_DNA"/>
</dbReference>
<proteinExistence type="predicted"/>
<evidence type="ECO:0000313" key="4">
    <source>
        <dbReference type="EMBL" id="WTU38671.1"/>
    </source>
</evidence>
<feature type="compositionally biased region" description="Low complexity" evidence="1">
    <location>
        <begin position="120"/>
        <end position="140"/>
    </location>
</feature>
<feature type="compositionally biased region" description="Pro residues" evidence="1">
    <location>
        <begin position="46"/>
        <end position="78"/>
    </location>
</feature>
<dbReference type="Gene3D" id="2.130.10.10">
    <property type="entry name" value="YVTN repeat-like/Quinoprotein amine dehydrogenase"/>
    <property type="match status" value="1"/>
</dbReference>
<feature type="domain" description="Pyrrolo-quinoline quinone repeat" evidence="3">
    <location>
        <begin position="184"/>
        <end position="305"/>
    </location>
</feature>
<dbReference type="PANTHER" id="PTHR34512:SF30">
    <property type="entry name" value="OUTER MEMBRANE PROTEIN ASSEMBLY FACTOR BAMB"/>
    <property type="match status" value="1"/>
</dbReference>
<feature type="domain" description="Pyrrolo-quinoline quinone repeat" evidence="3">
    <location>
        <begin position="344"/>
        <end position="491"/>
    </location>
</feature>
<dbReference type="Pfam" id="PF13360">
    <property type="entry name" value="PQQ_2"/>
    <property type="match status" value="2"/>
</dbReference>
<feature type="compositionally biased region" description="Low complexity" evidence="1">
    <location>
        <begin position="1"/>
        <end position="22"/>
    </location>
</feature>